<dbReference type="InterPro" id="IPR015330">
    <property type="entry name" value="DNA_primase/pol_bifunc_N"/>
</dbReference>
<evidence type="ECO:0000259" key="2">
    <source>
        <dbReference type="SMART" id="SM00943"/>
    </source>
</evidence>
<keyword evidence="4" id="KW-1185">Reference proteome</keyword>
<sequence length="723" mass="78322">MQPNTTSPTEAQPSLKSLSRNDSDENLTTFQFPRPGLRVPDVSGLSLYKSALAYADAGWFVLPVAPGTKNPGSVVGGSWQTQSSRDTAQVAEWWDANPDYGIALHVGRSGVVAFDLDSAAVADLPIRLADGLRQGVVQLSRRDDPDRGHYLFRTDEQVGNGAGAFRPFGEVRGKNGVIIAEPTPHVREDGEYRWIAGESVLPKLPAALRECLSASSEVDPEPMNDAELAAFLNDPAHTRNTRPNAIKGPLQAFENDVRNGGSSHEALVQALPWAFREAAAGCYPATDALALLQEAFHESFEWEGRSPDGRSRPGPDEFYRTARWAAAHAKLANPADTLARLDRGKNRPDAKRFELVPASALAEPVPPMEWLIKGVWPRGSFGPMGGEKKTLKSYNLMSIALAVASGRPLFGEFEVTTPGPVVYYVGEGGRGPFMRRLQAIARSYDVDLADLPIYAVFDVGPLDAPEFTTALTAALDDVRPELVIIDPLYAFHPAGIEAQNLYERGRMLAGLSGLVAGKAALIIADHFKKSGGADLDLDSISQAGMGQWADSWILQKHREKADLDNGAYRLAVEFGSRQWGGSRWDVDWQLPAFGDLDDRDAETAAVSVTVARSGAGGGERTALTDLRVQDKKRALLELITDNPFAFSKNELCKQVGGKRDVVDSALQQLVDTRRVVIEKRPATEGRRTVNRDRYGPGSGGVIRIGAGSEKQPVELTGDDDVEP</sequence>
<proteinExistence type="predicted"/>
<feature type="domain" description="DNA primase/polymerase bifunctional N-terminal" evidence="2">
    <location>
        <begin position="51"/>
        <end position="208"/>
    </location>
</feature>
<dbReference type="EMBL" id="BANU01000019">
    <property type="protein sequence ID" value="GAC61586.1"/>
    <property type="molecule type" value="Genomic_DNA"/>
</dbReference>
<dbReference type="Pfam" id="PF09250">
    <property type="entry name" value="Prim-Pol"/>
    <property type="match status" value="1"/>
</dbReference>
<protein>
    <recommendedName>
        <fullName evidence="2">DNA primase/polymerase bifunctional N-terminal domain-containing protein</fullName>
    </recommendedName>
</protein>
<feature type="region of interest" description="Disordered" evidence="1">
    <location>
        <begin position="681"/>
        <end position="723"/>
    </location>
</feature>
<feature type="region of interest" description="Disordered" evidence="1">
    <location>
        <begin position="1"/>
        <end position="32"/>
    </location>
</feature>
<accession>L7LLH4</accession>
<dbReference type="Pfam" id="PF13481">
    <property type="entry name" value="AAA_25"/>
    <property type="match status" value="1"/>
</dbReference>
<organism evidence="3 4">
    <name type="scientific">Gordonia sihwensis NBRC 108236</name>
    <dbReference type="NCBI Taxonomy" id="1223544"/>
    <lineage>
        <taxon>Bacteria</taxon>
        <taxon>Bacillati</taxon>
        <taxon>Actinomycetota</taxon>
        <taxon>Actinomycetes</taxon>
        <taxon>Mycobacteriales</taxon>
        <taxon>Gordoniaceae</taxon>
        <taxon>Gordonia</taxon>
    </lineage>
</organism>
<dbReference type="CDD" id="cd04859">
    <property type="entry name" value="Prim_Pol"/>
    <property type="match status" value="1"/>
</dbReference>
<dbReference type="InterPro" id="IPR027417">
    <property type="entry name" value="P-loop_NTPase"/>
</dbReference>
<dbReference type="eggNOG" id="COG0305">
    <property type="taxonomic scope" value="Bacteria"/>
</dbReference>
<evidence type="ECO:0000256" key="1">
    <source>
        <dbReference type="SAM" id="MobiDB-lite"/>
    </source>
</evidence>
<dbReference type="Proteomes" id="UP000035083">
    <property type="component" value="Unassembled WGS sequence"/>
</dbReference>
<dbReference type="Gene3D" id="3.40.50.300">
    <property type="entry name" value="P-loop containing nucleotide triphosphate hydrolases"/>
    <property type="match status" value="1"/>
</dbReference>
<feature type="compositionally biased region" description="Polar residues" evidence="1">
    <location>
        <begin position="1"/>
        <end position="31"/>
    </location>
</feature>
<dbReference type="AlphaFoldDB" id="L7LLH4"/>
<evidence type="ECO:0000313" key="3">
    <source>
        <dbReference type="EMBL" id="GAC61586.1"/>
    </source>
</evidence>
<evidence type="ECO:0000313" key="4">
    <source>
        <dbReference type="Proteomes" id="UP000035083"/>
    </source>
</evidence>
<comment type="caution">
    <text evidence="3">The sequence shown here is derived from an EMBL/GenBank/DDBJ whole genome shotgun (WGS) entry which is preliminary data.</text>
</comment>
<dbReference type="SMART" id="SM00943">
    <property type="entry name" value="Prim-Pol"/>
    <property type="match status" value="1"/>
</dbReference>
<dbReference type="SUPFAM" id="SSF52540">
    <property type="entry name" value="P-loop containing nucleoside triphosphate hydrolases"/>
    <property type="match status" value="1"/>
</dbReference>
<dbReference type="RefSeq" id="WP_006896988.1">
    <property type="nucleotide sequence ID" value="NZ_BANU01000019.1"/>
</dbReference>
<name>L7LLH4_9ACTN</name>
<gene>
    <name evidence="3" type="ORF">GSI01S_19_00500</name>
</gene>
<feature type="compositionally biased region" description="Basic and acidic residues" evidence="1">
    <location>
        <begin position="681"/>
        <end position="694"/>
    </location>
</feature>
<reference evidence="3 4" key="1">
    <citation type="submission" date="2012-12" db="EMBL/GenBank/DDBJ databases">
        <title>Whole genome shotgun sequence of Gordonia sihwensis NBRC 108236.</title>
        <authorList>
            <person name="Yoshida I."/>
            <person name="Hosoyama A."/>
            <person name="Tsuchikane K."/>
            <person name="Ando Y."/>
            <person name="Baba S."/>
            <person name="Ohji S."/>
            <person name="Hamada M."/>
            <person name="Tamura T."/>
            <person name="Yamazoe A."/>
            <person name="Yamazaki S."/>
            <person name="Fujita N."/>
        </authorList>
    </citation>
    <scope>NUCLEOTIDE SEQUENCE [LARGE SCALE GENOMIC DNA]</scope>
    <source>
        <strain evidence="3 4">NBRC 108236</strain>
    </source>
</reference>
<dbReference type="SUPFAM" id="SSF56747">
    <property type="entry name" value="Prim-pol domain"/>
    <property type="match status" value="1"/>
</dbReference>